<organism evidence="3 4">
    <name type="scientific">Halothermothrix orenii (strain H 168 / OCM 544 / DSM 9562)</name>
    <dbReference type="NCBI Taxonomy" id="373903"/>
    <lineage>
        <taxon>Bacteria</taxon>
        <taxon>Bacillati</taxon>
        <taxon>Bacillota</taxon>
        <taxon>Clostridia</taxon>
        <taxon>Halanaerobiales</taxon>
        <taxon>Halothermotrichaceae</taxon>
        <taxon>Halothermothrix</taxon>
    </lineage>
</organism>
<dbReference type="Pfam" id="PF14450">
    <property type="entry name" value="FtsA"/>
    <property type="match status" value="1"/>
</dbReference>
<dbReference type="InterPro" id="IPR003494">
    <property type="entry name" value="SHS2_FtsA"/>
</dbReference>
<name>B8CY20_HALOH</name>
<dbReference type="OrthoDB" id="9768127at2"/>
<dbReference type="PROSITE" id="PS50889">
    <property type="entry name" value="S4"/>
    <property type="match status" value="1"/>
</dbReference>
<dbReference type="GO" id="GO:0003723">
    <property type="term" value="F:RNA binding"/>
    <property type="evidence" value="ECO:0007669"/>
    <property type="project" value="UniProtKB-KW"/>
</dbReference>
<accession>B8CY20</accession>
<dbReference type="GO" id="GO:0051301">
    <property type="term" value="P:cell division"/>
    <property type="evidence" value="ECO:0007669"/>
    <property type="project" value="UniProtKB-KW"/>
</dbReference>
<evidence type="ECO:0000256" key="1">
    <source>
        <dbReference type="PROSITE-ProRule" id="PRU00182"/>
    </source>
</evidence>
<dbReference type="InterPro" id="IPR043129">
    <property type="entry name" value="ATPase_NBD"/>
</dbReference>
<dbReference type="PANTHER" id="PTHR32432:SF3">
    <property type="entry name" value="ETHANOLAMINE UTILIZATION PROTEIN EUTJ"/>
    <property type="match status" value="1"/>
</dbReference>
<sequence length="732" mass="80718">MDKKGDIIFALDIGTRTVIGLVLEYTGFFYEIIASYAIEHENRAMLDGQIHNVEEVARQVRKVKDKLEEELGFSLKKVAIAAAGRALKTATYRQSMEFNTKKLVTREDVQALEFSAVQKAQEELAASDPTANPHDYHFVGYNVIEYTMDDLFIGSLVGQKARKIEVELVSTFLPRVVIESLLTVVNQVGLEVDHLTLEPIAAANVVIPKEMFNFNLALVDIGAGTSDIALTKGGRMIGYAMVPVAGDEITEALAEHYLLDYHIGEKIKREISQGEVEIKIRNFLSQDVVITREEALDILKPHIESLADQICEAIMSINNKPPQAVICIGGGSLIPLLQEELASRLDLPPERVGIRESSDINKVTGTVNGVSSPQAVTPIGIGVTAHQNTNKANFLEVQVNNNIVQLFTLNKPSVTDALLAAEVDIKRINGRPGKGLTCTVNGELKVIKGEMGKPAHILVNGEEANLETPISSGDEIIFEPGQDGKNASGLIGDIVPELKPVEIIVNGNQVKLKPHIYQNGRLVEYDTPIIDGGNIEFKKLQTVRDAVSQILEIPRQELLNHAKTVTFNGKVIYIPEGDILILHEGKPVDLDIPLEDRMELTTVKPILEPTIRELCKLMGIKDRIKISFNSSELEIPVSRWNVKCNGRKVDFDYTIKDGDAITCQPASLNLKHALEHINYKVTPNFEENFIVKVNGERANLYTQIKNGDSIEIALNDSDRKQKSNETGPGGLY</sequence>
<dbReference type="HOGENOM" id="CLU_010661_1_0_9"/>
<keyword evidence="4" id="KW-1185">Reference proteome</keyword>
<dbReference type="Gene3D" id="3.30.420.40">
    <property type="match status" value="2"/>
</dbReference>
<reference evidence="3 4" key="1">
    <citation type="journal article" date="2009" name="PLoS ONE">
        <title>Genome analysis of the anaerobic thermohalophilic bacterium Halothermothrix orenii.</title>
        <authorList>
            <person name="Mavromatis K."/>
            <person name="Ivanova N."/>
            <person name="Anderson I."/>
            <person name="Lykidis A."/>
            <person name="Hooper S.D."/>
            <person name="Sun H."/>
            <person name="Kunin V."/>
            <person name="Lapidus A."/>
            <person name="Hugenholtz P."/>
            <person name="Patel B."/>
            <person name="Kyrpides N.C."/>
        </authorList>
    </citation>
    <scope>NUCLEOTIDE SEQUENCE [LARGE SCALE GENOMIC DNA]</scope>
    <source>
        <strain evidence="4">H 168 / OCM 544 / DSM 9562</strain>
    </source>
</reference>
<dbReference type="Proteomes" id="UP000000719">
    <property type="component" value="Chromosome"/>
</dbReference>
<dbReference type="EMBL" id="CP001098">
    <property type="protein sequence ID" value="ACL70189.1"/>
    <property type="molecule type" value="Genomic_DNA"/>
</dbReference>
<dbReference type="eggNOG" id="COG0849">
    <property type="taxonomic scope" value="Bacteria"/>
</dbReference>
<dbReference type="STRING" id="373903.Hore_14400"/>
<proteinExistence type="predicted"/>
<keyword evidence="3" id="KW-0131">Cell cycle</keyword>
<feature type="domain" description="SHS2" evidence="2">
    <location>
        <begin position="8"/>
        <end position="206"/>
    </location>
</feature>
<dbReference type="PANTHER" id="PTHR32432">
    <property type="entry name" value="CELL DIVISION PROTEIN FTSA-RELATED"/>
    <property type="match status" value="1"/>
</dbReference>
<dbReference type="AlphaFoldDB" id="B8CY20"/>
<gene>
    <name evidence="3" type="ordered locus">Hore_14400</name>
</gene>
<keyword evidence="3" id="KW-0132">Cell division</keyword>
<dbReference type="InterPro" id="IPR050696">
    <property type="entry name" value="FtsA/MreB"/>
</dbReference>
<protein>
    <submittedName>
        <fullName evidence="3">Cell division protein FtsA</fullName>
    </submittedName>
</protein>
<dbReference type="RefSeq" id="WP_012636372.1">
    <property type="nucleotide sequence ID" value="NC_011899.1"/>
</dbReference>
<keyword evidence="1" id="KW-0694">RNA-binding</keyword>
<dbReference type="KEGG" id="hor:Hore_14400"/>
<evidence type="ECO:0000313" key="4">
    <source>
        <dbReference type="Proteomes" id="UP000000719"/>
    </source>
</evidence>
<dbReference type="SUPFAM" id="SSF53067">
    <property type="entry name" value="Actin-like ATPase domain"/>
    <property type="match status" value="2"/>
</dbReference>
<evidence type="ECO:0000259" key="2">
    <source>
        <dbReference type="SMART" id="SM00842"/>
    </source>
</evidence>
<dbReference type="CDD" id="cd24004">
    <property type="entry name" value="ASKHA_NBD_PilM-like"/>
    <property type="match status" value="1"/>
</dbReference>
<dbReference type="SMART" id="SM00842">
    <property type="entry name" value="FtsA"/>
    <property type="match status" value="1"/>
</dbReference>
<evidence type="ECO:0000313" key="3">
    <source>
        <dbReference type="EMBL" id="ACL70189.1"/>
    </source>
</evidence>